<feature type="transmembrane region" description="Helical" evidence="2">
    <location>
        <begin position="12"/>
        <end position="31"/>
    </location>
</feature>
<keyword evidence="4" id="KW-1185">Reference proteome</keyword>
<keyword evidence="2" id="KW-0472">Membrane</keyword>
<dbReference type="AlphaFoldDB" id="S8B8S0"/>
<feature type="region of interest" description="Disordered" evidence="1">
    <location>
        <begin position="208"/>
        <end position="284"/>
    </location>
</feature>
<evidence type="ECO:0000313" key="3">
    <source>
        <dbReference type="EMBL" id="EPS35433.1"/>
    </source>
</evidence>
<dbReference type="OrthoDB" id="10661274at2759"/>
<feature type="compositionally biased region" description="Basic and acidic residues" evidence="1">
    <location>
        <begin position="167"/>
        <end position="184"/>
    </location>
</feature>
<dbReference type="OMA" id="FIRIAWY"/>
<feature type="compositionally biased region" description="Low complexity" evidence="1">
    <location>
        <begin position="248"/>
        <end position="258"/>
    </location>
</feature>
<proteinExistence type="predicted"/>
<feature type="region of interest" description="Disordered" evidence="1">
    <location>
        <begin position="162"/>
        <end position="184"/>
    </location>
</feature>
<gene>
    <name evidence="3" type="ORF">H072_11175</name>
</gene>
<reference evidence="3 4" key="1">
    <citation type="journal article" date="2013" name="PLoS Genet.">
        <title>Genomic mechanisms accounting for the adaptation to parasitism in nematode-trapping fungi.</title>
        <authorList>
            <person name="Meerupati T."/>
            <person name="Andersson K.M."/>
            <person name="Friman E."/>
            <person name="Kumar D."/>
            <person name="Tunlid A."/>
            <person name="Ahren D."/>
        </authorList>
    </citation>
    <scope>NUCLEOTIDE SEQUENCE [LARGE SCALE GENOMIC DNA]</scope>
    <source>
        <strain evidence="3 4">CBS 200.50</strain>
    </source>
</reference>
<keyword evidence="2" id="KW-1133">Transmembrane helix</keyword>
<accession>S8B8S0</accession>
<name>S8B8S0_DACHA</name>
<evidence type="ECO:0000256" key="1">
    <source>
        <dbReference type="SAM" id="MobiDB-lite"/>
    </source>
</evidence>
<reference evidence="4" key="2">
    <citation type="submission" date="2013-04" db="EMBL/GenBank/DDBJ databases">
        <title>Genomic mechanisms accounting for the adaptation to parasitism in nematode-trapping fungi.</title>
        <authorList>
            <person name="Ahren D.G."/>
        </authorList>
    </citation>
    <scope>NUCLEOTIDE SEQUENCE [LARGE SCALE GENOMIC DNA]</scope>
    <source>
        <strain evidence="4">CBS 200.50</strain>
    </source>
</reference>
<dbReference type="EMBL" id="AQGS01001140">
    <property type="protein sequence ID" value="EPS35433.1"/>
    <property type="molecule type" value="Genomic_DNA"/>
</dbReference>
<keyword evidence="2" id="KW-0812">Transmembrane</keyword>
<dbReference type="HOGENOM" id="CLU_721637_0_0_1"/>
<evidence type="ECO:0000256" key="2">
    <source>
        <dbReference type="SAM" id="Phobius"/>
    </source>
</evidence>
<dbReference type="Proteomes" id="UP000015100">
    <property type="component" value="Unassembled WGS sequence"/>
</dbReference>
<organism evidence="3 4">
    <name type="scientific">Dactylellina haptotyla (strain CBS 200.50)</name>
    <name type="common">Nematode-trapping fungus</name>
    <name type="synonym">Monacrosporium haptotylum</name>
    <dbReference type="NCBI Taxonomy" id="1284197"/>
    <lineage>
        <taxon>Eukaryota</taxon>
        <taxon>Fungi</taxon>
        <taxon>Dikarya</taxon>
        <taxon>Ascomycota</taxon>
        <taxon>Pezizomycotina</taxon>
        <taxon>Orbiliomycetes</taxon>
        <taxon>Orbiliales</taxon>
        <taxon>Orbiliaceae</taxon>
        <taxon>Dactylellina</taxon>
    </lineage>
</organism>
<sequence>MVGKSSGNGTQYSRMVLLIAPLTTNIVFFGLPPIAPQPTSSVPGIAQGGKGCRGLEELGVTITSTRSLMVYCQEELASIDLVPITARAAHASCTQLSESIEDRQRQIRFEVLRKRGIETPTMLIGDNRLRALREYEELEERARPITDPLPVISEAVRAQITEEENKEIDHKDGKKVRDDHAEESQKIPKIIEALKKLKSKLARAMKDKLEDKGNRLRKSKKKDAPNPQPGQLRAVQALRGQGSKEVRLQAQPPAQQRQTDNRAGLQESDAPYGSQPARQVRRDQQFSSVVMDTDSRRYREFIRESFYLHPEGFADEIGEYHAFVAWGEGNPYIGVSDDSLHLSFYKAQGIDVPSAESEERLFNLPIPLVAVVPTEPTRTKTCR</sequence>
<protein>
    <submittedName>
        <fullName evidence="3">Uncharacterized protein</fullName>
    </submittedName>
</protein>
<evidence type="ECO:0000313" key="4">
    <source>
        <dbReference type="Proteomes" id="UP000015100"/>
    </source>
</evidence>
<comment type="caution">
    <text evidence="3">The sequence shown here is derived from an EMBL/GenBank/DDBJ whole genome shotgun (WGS) entry which is preliminary data.</text>
</comment>